<protein>
    <submittedName>
        <fullName evidence="1">Uncharacterized protein</fullName>
    </submittedName>
</protein>
<dbReference type="EMBL" id="MT143885">
    <property type="protein sequence ID" value="QJB04564.1"/>
    <property type="molecule type" value="Genomic_DNA"/>
</dbReference>
<evidence type="ECO:0000313" key="1">
    <source>
        <dbReference type="EMBL" id="QJB04564.1"/>
    </source>
</evidence>
<dbReference type="AlphaFoldDB" id="A0A6M3MAS7"/>
<reference evidence="1" key="1">
    <citation type="submission" date="2020-03" db="EMBL/GenBank/DDBJ databases">
        <title>The deep terrestrial virosphere.</title>
        <authorList>
            <person name="Holmfeldt K."/>
            <person name="Nilsson E."/>
            <person name="Simone D."/>
            <person name="Lopez-Fernandez M."/>
            <person name="Wu X."/>
            <person name="de Brujin I."/>
            <person name="Lundin D."/>
            <person name="Andersson A."/>
            <person name="Bertilsson S."/>
            <person name="Dopson M."/>
        </authorList>
    </citation>
    <scope>NUCLEOTIDE SEQUENCE</scope>
    <source>
        <strain evidence="1">MM171B00233</strain>
    </source>
</reference>
<accession>A0A6M3MAS7</accession>
<sequence length="231" mass="27383">MLIKQIFTKDLADKVGLQKAILLEYILYWVMKNARNERNYHQEKYWTYNTLNAYENEFSYMGLRSISRYLSSLEEEGWIETGNFNKMKMDRTLWYTIGQTYIDWMNEVSKDGYKIGKMHYAKSSNGLSQSGGTIPVINPVIKERIKENKKKFLIKEENEKEFDNLIKEIFSLKVVSNFTEEELEDKLESIFIEIEKKCNAPADFLNEMGKYVSELSEEDDYDYETTAPLRH</sequence>
<gene>
    <name evidence="1" type="ORF">MM171B00233_0004</name>
</gene>
<organism evidence="1">
    <name type="scientific">viral metagenome</name>
    <dbReference type="NCBI Taxonomy" id="1070528"/>
    <lineage>
        <taxon>unclassified sequences</taxon>
        <taxon>metagenomes</taxon>
        <taxon>organismal metagenomes</taxon>
    </lineage>
</organism>
<name>A0A6M3MAS7_9ZZZZ</name>
<proteinExistence type="predicted"/>